<dbReference type="Gene3D" id="3.40.50.10320">
    <property type="entry name" value="LmbE-like"/>
    <property type="match status" value="1"/>
</dbReference>
<evidence type="ECO:0000313" key="2">
    <source>
        <dbReference type="Proteomes" id="UP000249248"/>
    </source>
</evidence>
<proteinExistence type="predicted"/>
<comment type="caution">
    <text evidence="1">The sequence shown here is derived from an EMBL/GenBank/DDBJ whole genome shotgun (WGS) entry which is preliminary data.</text>
</comment>
<name>A0A2W1NEV1_9FLAO</name>
<dbReference type="SUPFAM" id="SSF102588">
    <property type="entry name" value="LmbE-like"/>
    <property type="match status" value="1"/>
</dbReference>
<keyword evidence="2" id="KW-1185">Reference proteome</keyword>
<dbReference type="PANTHER" id="PTHR12993:SF30">
    <property type="entry name" value="N-ACETYL-ALPHA-D-GLUCOSAMINYL L-MALATE DEACETYLASE 1"/>
    <property type="match status" value="1"/>
</dbReference>
<accession>A0A2W1NEV1</accession>
<dbReference type="InterPro" id="IPR024078">
    <property type="entry name" value="LmbE-like_dom_sf"/>
</dbReference>
<sequence length="238" mass="26840">MQVDILAFGAHPDDVEISASGTIIKHIEMGKTVAIVDLTQGELGSRGTIETRYAEAAAAIKILGVHARENLKMADGFFTISEENKLKIVEQIRRFQPKIVLANAISDRHPDHGRASQLVREACFLAGLKQIKTSWEGKEQKQWRPKSVYFYIQDRYIKPDFIVDISEQVEKKIASIRAYKTQFFNPDSTAPLTPISGEDFFDFLRGRWKEFGRTIGTSYGEGFTVERTPGVNDITELV</sequence>
<evidence type="ECO:0000313" key="1">
    <source>
        <dbReference type="EMBL" id="PZE17985.1"/>
    </source>
</evidence>
<dbReference type="InterPro" id="IPR023842">
    <property type="entry name" value="Bacillithiol_biosynth_BshB1"/>
</dbReference>
<protein>
    <submittedName>
        <fullName evidence="1">Bacillithiol biosynthesis deacetylase BshB1</fullName>
    </submittedName>
</protein>
<reference evidence="1 2" key="1">
    <citation type="submission" date="2018-06" db="EMBL/GenBank/DDBJ databases">
        <title>The draft genome sequence of Crocinitomix sp. SM1701.</title>
        <authorList>
            <person name="Zhang X."/>
        </authorList>
    </citation>
    <scope>NUCLEOTIDE SEQUENCE [LARGE SCALE GENOMIC DNA]</scope>
    <source>
        <strain evidence="1 2">SM1701</strain>
    </source>
</reference>
<dbReference type="GO" id="GO:0071793">
    <property type="term" value="P:bacillithiol biosynthetic process"/>
    <property type="evidence" value="ECO:0007669"/>
    <property type="project" value="InterPro"/>
</dbReference>
<dbReference type="GO" id="GO:0019213">
    <property type="term" value="F:deacetylase activity"/>
    <property type="evidence" value="ECO:0007669"/>
    <property type="project" value="InterPro"/>
</dbReference>
<dbReference type="InterPro" id="IPR003737">
    <property type="entry name" value="GlcNAc_PI_deacetylase-related"/>
</dbReference>
<dbReference type="NCBIfam" id="TIGR04001">
    <property type="entry name" value="thiol_BshB1"/>
    <property type="match status" value="1"/>
</dbReference>
<dbReference type="PANTHER" id="PTHR12993">
    <property type="entry name" value="N-ACETYLGLUCOSAMINYL-PHOSPHATIDYLINOSITOL DE-N-ACETYLASE-RELATED"/>
    <property type="match status" value="1"/>
</dbReference>
<dbReference type="EMBL" id="QKSB01000002">
    <property type="protein sequence ID" value="PZE17985.1"/>
    <property type="molecule type" value="Genomic_DNA"/>
</dbReference>
<dbReference type="GO" id="GO:0016811">
    <property type="term" value="F:hydrolase activity, acting on carbon-nitrogen (but not peptide) bonds, in linear amides"/>
    <property type="evidence" value="ECO:0007669"/>
    <property type="project" value="TreeGrafter"/>
</dbReference>
<dbReference type="Proteomes" id="UP000249248">
    <property type="component" value="Unassembled WGS sequence"/>
</dbReference>
<dbReference type="AlphaFoldDB" id="A0A2W1NEV1"/>
<dbReference type="OrthoDB" id="9778719at2"/>
<dbReference type="Pfam" id="PF02585">
    <property type="entry name" value="PIG-L"/>
    <property type="match status" value="1"/>
</dbReference>
<dbReference type="RefSeq" id="WP_111062136.1">
    <property type="nucleotide sequence ID" value="NZ_JBHUCU010000002.1"/>
</dbReference>
<gene>
    <name evidence="1" type="primary">bshB1</name>
    <name evidence="1" type="ORF">DNU06_05030</name>
</gene>
<organism evidence="1 2">
    <name type="scientific">Putridiphycobacter roseus</name>
    <dbReference type="NCBI Taxonomy" id="2219161"/>
    <lineage>
        <taxon>Bacteria</taxon>
        <taxon>Pseudomonadati</taxon>
        <taxon>Bacteroidota</taxon>
        <taxon>Flavobacteriia</taxon>
        <taxon>Flavobacteriales</taxon>
        <taxon>Crocinitomicaceae</taxon>
        <taxon>Putridiphycobacter</taxon>
    </lineage>
</organism>